<accession>A0A0E3BYI6</accession>
<proteinExistence type="predicted"/>
<sequence length="89" mass="9480">MQPPAFGGQGLPCIGAACTEMLNSASMSFALCPLLPALDMLARQKIDTALLSTKISTPHFYTIRILSNVPGLRDIVIKGNESTLACEPF</sequence>
<protein>
    <submittedName>
        <fullName evidence="1">Uncharacterized protein</fullName>
    </submittedName>
</protein>
<name>A0A0E3BYI6_9BURK</name>
<dbReference type="Proteomes" id="UP000029549">
    <property type="component" value="Unassembled WGS sequence"/>
</dbReference>
<organism evidence="1 2">
    <name type="scientific">Comamonas thiooxydans</name>
    <dbReference type="NCBI Taxonomy" id="363952"/>
    <lineage>
        <taxon>Bacteria</taxon>
        <taxon>Pseudomonadati</taxon>
        <taxon>Pseudomonadota</taxon>
        <taxon>Betaproteobacteria</taxon>
        <taxon>Burkholderiales</taxon>
        <taxon>Comamonadaceae</taxon>
        <taxon>Comamonas</taxon>
    </lineage>
</organism>
<dbReference type="AlphaFoldDB" id="A0A0E3BYI6"/>
<gene>
    <name evidence="1" type="ORF">P608_18085</name>
</gene>
<reference evidence="1 2" key="1">
    <citation type="submission" date="2013-09" db="EMBL/GenBank/DDBJ databases">
        <title>High correlation between genotypes and phenotypes of environmental bacteria Comamonas testosteroni strains.</title>
        <authorList>
            <person name="Liu L."/>
            <person name="Zhu W."/>
            <person name="Xia X."/>
            <person name="Xu B."/>
            <person name="Luo M."/>
            <person name="Wang G."/>
        </authorList>
    </citation>
    <scope>NUCLEOTIDE SEQUENCE [LARGE SCALE GENOMIC DNA]</scope>
    <source>
        <strain evidence="1 2">DF2</strain>
    </source>
</reference>
<dbReference type="EMBL" id="AWTP01000122">
    <property type="protein sequence ID" value="KGH08849.1"/>
    <property type="molecule type" value="Genomic_DNA"/>
</dbReference>
<evidence type="ECO:0000313" key="2">
    <source>
        <dbReference type="Proteomes" id="UP000029549"/>
    </source>
</evidence>
<keyword evidence="2" id="KW-1185">Reference proteome</keyword>
<comment type="caution">
    <text evidence="1">The sequence shown here is derived from an EMBL/GenBank/DDBJ whole genome shotgun (WGS) entry which is preliminary data.</text>
</comment>
<evidence type="ECO:0000313" key="1">
    <source>
        <dbReference type="EMBL" id="KGH08849.1"/>
    </source>
</evidence>